<accession>A0A0B0PRT7</accession>
<dbReference type="Proteomes" id="UP000032142">
    <property type="component" value="Unassembled WGS sequence"/>
</dbReference>
<gene>
    <name evidence="1" type="ORF">F383_02550</name>
</gene>
<proteinExistence type="predicted"/>
<keyword evidence="2" id="KW-1185">Reference proteome</keyword>
<reference evidence="2" key="1">
    <citation type="submission" date="2014-09" db="EMBL/GenBank/DDBJ databases">
        <authorList>
            <person name="Mudge J."/>
            <person name="Ramaraj T."/>
            <person name="Lindquist I.E."/>
            <person name="Bharti A.K."/>
            <person name="Sundararajan A."/>
            <person name="Cameron C.T."/>
            <person name="Woodward J.E."/>
            <person name="May G.D."/>
            <person name="Brubaker C."/>
            <person name="Broadhvest J."/>
            <person name="Wilkins T.A."/>
        </authorList>
    </citation>
    <scope>NUCLEOTIDE SEQUENCE</scope>
    <source>
        <strain evidence="2">cv. AKA8401</strain>
    </source>
</reference>
<dbReference type="AlphaFoldDB" id="A0A0B0PRT7"/>
<organism evidence="1 2">
    <name type="scientific">Gossypium arboreum</name>
    <name type="common">Tree cotton</name>
    <name type="synonym">Gossypium nanking</name>
    <dbReference type="NCBI Taxonomy" id="29729"/>
    <lineage>
        <taxon>Eukaryota</taxon>
        <taxon>Viridiplantae</taxon>
        <taxon>Streptophyta</taxon>
        <taxon>Embryophyta</taxon>
        <taxon>Tracheophyta</taxon>
        <taxon>Spermatophyta</taxon>
        <taxon>Magnoliopsida</taxon>
        <taxon>eudicotyledons</taxon>
        <taxon>Gunneridae</taxon>
        <taxon>Pentapetalae</taxon>
        <taxon>rosids</taxon>
        <taxon>malvids</taxon>
        <taxon>Malvales</taxon>
        <taxon>Malvaceae</taxon>
        <taxon>Malvoideae</taxon>
        <taxon>Gossypium</taxon>
    </lineage>
</organism>
<evidence type="ECO:0000313" key="2">
    <source>
        <dbReference type="Proteomes" id="UP000032142"/>
    </source>
</evidence>
<evidence type="ECO:0000313" key="1">
    <source>
        <dbReference type="EMBL" id="KHG26121.1"/>
    </source>
</evidence>
<sequence>MHIPIPLILVSYSFSSLSYRMNHSE</sequence>
<name>A0A0B0PRT7_GOSAR</name>
<dbReference type="EMBL" id="KN435141">
    <property type="protein sequence ID" value="KHG26121.1"/>
    <property type="molecule type" value="Genomic_DNA"/>
</dbReference>
<protein>
    <submittedName>
        <fullName evidence="1">Uncharacterized protein</fullName>
    </submittedName>
</protein>